<protein>
    <submittedName>
        <fullName evidence="3">Zinc finger CCHC domain-containing 3</fullName>
    </submittedName>
</protein>
<feature type="region of interest" description="Disordered" evidence="1">
    <location>
        <begin position="471"/>
        <end position="498"/>
    </location>
</feature>
<dbReference type="SUPFAM" id="SSF57756">
    <property type="entry name" value="Retrovirus zinc finger-like domains"/>
    <property type="match status" value="1"/>
</dbReference>
<feature type="domain" description="CCHC-type" evidence="2">
    <location>
        <begin position="329"/>
        <end position="345"/>
    </location>
</feature>
<name>A0AAD1TJV0_PELCU</name>
<dbReference type="GO" id="GO:0002218">
    <property type="term" value="P:activation of innate immune response"/>
    <property type="evidence" value="ECO:0007669"/>
    <property type="project" value="InterPro"/>
</dbReference>
<dbReference type="GO" id="GO:0008270">
    <property type="term" value="F:zinc ion binding"/>
    <property type="evidence" value="ECO:0007669"/>
    <property type="project" value="InterPro"/>
</dbReference>
<organism evidence="3 4">
    <name type="scientific">Pelobates cultripes</name>
    <name type="common">Western spadefoot toad</name>
    <dbReference type="NCBI Taxonomy" id="61616"/>
    <lineage>
        <taxon>Eukaryota</taxon>
        <taxon>Metazoa</taxon>
        <taxon>Chordata</taxon>
        <taxon>Craniata</taxon>
        <taxon>Vertebrata</taxon>
        <taxon>Euteleostomi</taxon>
        <taxon>Amphibia</taxon>
        <taxon>Batrachia</taxon>
        <taxon>Anura</taxon>
        <taxon>Pelobatoidea</taxon>
        <taxon>Pelobatidae</taxon>
        <taxon>Pelobates</taxon>
    </lineage>
</organism>
<feature type="domain" description="CCHC-type" evidence="2">
    <location>
        <begin position="310"/>
        <end position="326"/>
    </location>
</feature>
<reference evidence="3" key="1">
    <citation type="submission" date="2022-03" db="EMBL/GenBank/DDBJ databases">
        <authorList>
            <person name="Alioto T."/>
            <person name="Alioto T."/>
            <person name="Gomez Garrido J."/>
        </authorList>
    </citation>
    <scope>NUCLEOTIDE SEQUENCE</scope>
</reference>
<proteinExistence type="predicted"/>
<dbReference type="InterPro" id="IPR001878">
    <property type="entry name" value="Znf_CCHC"/>
</dbReference>
<dbReference type="AlphaFoldDB" id="A0AAD1TJV0"/>
<keyword evidence="4" id="KW-1185">Reference proteome</keyword>
<feature type="domain" description="CCHC-type" evidence="2">
    <location>
        <begin position="291"/>
        <end position="307"/>
    </location>
</feature>
<evidence type="ECO:0000256" key="1">
    <source>
        <dbReference type="SAM" id="MobiDB-lite"/>
    </source>
</evidence>
<dbReference type="Proteomes" id="UP001295444">
    <property type="component" value="Chromosome 13"/>
</dbReference>
<dbReference type="Pfam" id="PF23057">
    <property type="entry name" value="RBD_ZCCHC3_1st"/>
    <property type="match status" value="1"/>
</dbReference>
<dbReference type="EMBL" id="OW240924">
    <property type="protein sequence ID" value="CAH2327939.1"/>
    <property type="molecule type" value="Genomic_DNA"/>
</dbReference>
<dbReference type="GO" id="GO:0003690">
    <property type="term" value="F:double-stranded DNA binding"/>
    <property type="evidence" value="ECO:0007669"/>
    <property type="project" value="InterPro"/>
</dbReference>
<dbReference type="InterPro" id="IPR057810">
    <property type="entry name" value="RBD_ZCCHC3_1st"/>
</dbReference>
<evidence type="ECO:0000313" key="4">
    <source>
        <dbReference type="Proteomes" id="UP001295444"/>
    </source>
</evidence>
<dbReference type="GO" id="GO:0003723">
    <property type="term" value="F:RNA binding"/>
    <property type="evidence" value="ECO:0007669"/>
    <property type="project" value="InterPro"/>
</dbReference>
<sequence>MAAEKTDQVIQQLVKLIGGSSWRERCKPKRNRPGDPAASLGSSVVAAGEGEVQASLHLDEEEVGGTVPKAHRKLKKPRRMAGCVLPVRARSGCCYWGAIRADSGNGKRSTMERGGPSYPKTVRLLVAEERRSEVGLFTVQKEILDGLLKVPREWLFCVQDFQTRGMYDITFMDQNCVTTVMERLKEKNGDALLSGMTFLPYVPVSRVPLVVHMYNPFVSDDEISVFLSRYCVQVSKPVKLVNQFGIYNGKRKFFVILRPDASEVSGVRHPPQNFSLGGNRGYLFYPGQPMYCRNCFQFGHVSMNCKKGMCCRNCFGEGHTAFECSEKRKCDLCGSVDHMAKFCPSLLVGTTRAVDAADPEQKEAVLKEVGKKAVQAPRIAFIPTYGTQLRSLAEHEERHAQIMRADMQKKAEKDKEEALSAAEIMECGESSSAVVLEDSSTLASVSSDLEIKDAPQSKRIKRTSKGVLSREYPRVLMESSPEPGEKSESETSGPVSPVFDVQAVSRLFDISGFSRDLEANESDEGT</sequence>
<dbReference type="PANTHER" id="PTHR22639:SF7">
    <property type="entry name" value="CCHC-TYPE DOMAIN-CONTAINING PROTEIN"/>
    <property type="match status" value="1"/>
</dbReference>
<dbReference type="Pfam" id="PF23058">
    <property type="entry name" value="RBD_ZCCHC3_2nd"/>
    <property type="match status" value="1"/>
</dbReference>
<accession>A0AAD1TJV0</accession>
<dbReference type="InterPro" id="IPR057811">
    <property type="entry name" value="RBD_ZCCHC3_2nd"/>
</dbReference>
<dbReference type="Gene3D" id="4.10.60.10">
    <property type="entry name" value="Zinc finger, CCHC-type"/>
    <property type="match status" value="1"/>
</dbReference>
<dbReference type="PANTHER" id="PTHR22639">
    <property type="entry name" value="GAG-RELATED PROTEIN"/>
    <property type="match status" value="1"/>
</dbReference>
<evidence type="ECO:0000313" key="3">
    <source>
        <dbReference type="EMBL" id="CAH2327939.1"/>
    </source>
</evidence>
<dbReference type="InterPro" id="IPR036875">
    <property type="entry name" value="Znf_CCHC_sf"/>
</dbReference>
<evidence type="ECO:0000259" key="2">
    <source>
        <dbReference type="SMART" id="SM00343"/>
    </source>
</evidence>
<dbReference type="InterPro" id="IPR042509">
    <property type="entry name" value="ZCCHC3"/>
</dbReference>
<dbReference type="SMART" id="SM00343">
    <property type="entry name" value="ZnF_C2HC"/>
    <property type="match status" value="3"/>
</dbReference>
<gene>
    <name evidence="3" type="ORF">PECUL_23A013970</name>
</gene>